<dbReference type="SUPFAM" id="SSF56112">
    <property type="entry name" value="Protein kinase-like (PK-like)"/>
    <property type="match status" value="1"/>
</dbReference>
<comment type="caution">
    <text evidence="1">The sequence shown here is derived from an EMBL/GenBank/DDBJ whole genome shotgun (WGS) entry which is preliminary data.</text>
</comment>
<reference evidence="1 2" key="1">
    <citation type="submission" date="2017-10" db="EMBL/GenBank/DDBJ databases">
        <title>Sequencing the genomes of 1000 actinobacteria strains.</title>
        <authorList>
            <person name="Klenk H.-P."/>
        </authorList>
    </citation>
    <scope>NUCLEOTIDE SEQUENCE [LARGE SCALE GENOMIC DNA]</scope>
    <source>
        <strain evidence="1 2">DSM 21863</strain>
    </source>
</reference>
<dbReference type="EMBL" id="PDJJ01000001">
    <property type="protein sequence ID" value="PFG42651.1"/>
    <property type="molecule type" value="Genomic_DNA"/>
</dbReference>
<evidence type="ECO:0000313" key="1">
    <source>
        <dbReference type="EMBL" id="PFG42651.1"/>
    </source>
</evidence>
<dbReference type="AlphaFoldDB" id="A0A2A9EVW2"/>
<proteinExistence type="predicted"/>
<dbReference type="Gene3D" id="3.90.1200.10">
    <property type="match status" value="1"/>
</dbReference>
<accession>A0A2A9EVW2</accession>
<protein>
    <submittedName>
        <fullName evidence="1">Uncharacterized protein</fullName>
    </submittedName>
</protein>
<dbReference type="InterPro" id="IPR011009">
    <property type="entry name" value="Kinase-like_dom_sf"/>
</dbReference>
<gene>
    <name evidence="1" type="ORF">ATJ88_1319</name>
</gene>
<dbReference type="OrthoDB" id="2570531at2"/>
<keyword evidence="2" id="KW-1185">Reference proteome</keyword>
<name>A0A2A9EVW2_9MICO</name>
<organism evidence="1 2">
    <name type="scientific">Isoptericola jiangsuensis</name>
    <dbReference type="NCBI Taxonomy" id="548579"/>
    <lineage>
        <taxon>Bacteria</taxon>
        <taxon>Bacillati</taxon>
        <taxon>Actinomycetota</taxon>
        <taxon>Actinomycetes</taxon>
        <taxon>Micrococcales</taxon>
        <taxon>Promicromonosporaceae</taxon>
        <taxon>Isoptericola</taxon>
    </lineage>
</organism>
<dbReference type="RefSeq" id="WP_098463125.1">
    <property type="nucleotide sequence ID" value="NZ_PDJJ01000001.1"/>
</dbReference>
<dbReference type="Proteomes" id="UP000224130">
    <property type="component" value="Unassembled WGS sequence"/>
</dbReference>
<evidence type="ECO:0000313" key="2">
    <source>
        <dbReference type="Proteomes" id="UP000224130"/>
    </source>
</evidence>
<sequence>MRRRPTWSELPPAVRAAVEERLGATVRSASSHDGGYSPGLASTLTTTGGPVFVKAVPVSEEFSARVYRQEVERSRLLPDGVPAPRARWVLDVPADDVPADDVPADDGRASGSDGAWVVVAFDAVAGRAPATPLVGPELDAVAGLARRIGGVEVAPGVLPELADELPHTCTAALSDARPQGLDTYDPWFVEHLDDLAAREEHAADAARGRALVHGDLRADNALLVGPEHYLHAVAVDWPYVSRGAAFFDLVAMLPAVQAEGGPTPEDVLARHPLPAGTDDDAVTAVLVALTGYFVAMSLEPDPPGIPHVRAFQRAQGEAGLAWLRRRLGT</sequence>